<evidence type="ECO:0000313" key="9">
    <source>
        <dbReference type="Proteomes" id="UP000480222"/>
    </source>
</evidence>
<dbReference type="GO" id="GO:0005886">
    <property type="term" value="C:plasma membrane"/>
    <property type="evidence" value="ECO:0007669"/>
    <property type="project" value="TreeGrafter"/>
</dbReference>
<feature type="transmembrane region" description="Helical" evidence="6">
    <location>
        <begin position="16"/>
        <end position="36"/>
    </location>
</feature>
<dbReference type="PANTHER" id="PTHR38459">
    <property type="entry name" value="PROPHAGE BACTOPRENOL-LINKED GLUCOSE TRANSLOCASE HOMOLOG"/>
    <property type="match status" value="1"/>
</dbReference>
<dbReference type="EMBL" id="CADDAV010000015">
    <property type="protein sequence ID" value="CAB0599120.1"/>
    <property type="molecule type" value="Genomic_DNA"/>
</dbReference>
<evidence type="ECO:0000256" key="1">
    <source>
        <dbReference type="ARBA" id="ARBA00004141"/>
    </source>
</evidence>
<feature type="transmembrane region" description="Helical" evidence="6">
    <location>
        <begin position="102"/>
        <end position="126"/>
    </location>
</feature>
<dbReference type="AlphaFoldDB" id="A0A0D6FVI9"/>
<dbReference type="GO" id="GO:0000271">
    <property type="term" value="P:polysaccharide biosynthetic process"/>
    <property type="evidence" value="ECO:0007669"/>
    <property type="project" value="InterPro"/>
</dbReference>
<evidence type="ECO:0000313" key="8">
    <source>
        <dbReference type="EMBL" id="CAB0599120.1"/>
    </source>
</evidence>
<dbReference type="RefSeq" id="WP_014308207.1">
    <property type="nucleotide sequence ID" value="NZ_CASCJD010000007.1"/>
</dbReference>
<organism evidence="8 9">
    <name type="scientific">Corynebacterium diphtheriae</name>
    <dbReference type="NCBI Taxonomy" id="1717"/>
    <lineage>
        <taxon>Bacteria</taxon>
        <taxon>Bacillati</taxon>
        <taxon>Actinomycetota</taxon>
        <taxon>Actinomycetes</taxon>
        <taxon>Mycobacteriales</taxon>
        <taxon>Corynebacteriaceae</taxon>
        <taxon>Corynebacterium</taxon>
    </lineage>
</organism>
<feature type="domain" description="GtrA/DPMS transmembrane" evidence="7">
    <location>
        <begin position="19"/>
        <end position="126"/>
    </location>
</feature>
<protein>
    <submittedName>
        <fullName evidence="8">GtrA family protein</fullName>
    </submittedName>
</protein>
<feature type="transmembrane region" description="Helical" evidence="6">
    <location>
        <begin position="63"/>
        <end position="81"/>
    </location>
</feature>
<dbReference type="KEGG" id="cdip:ERS451417_00879"/>
<evidence type="ECO:0000256" key="5">
    <source>
        <dbReference type="ARBA" id="ARBA00023136"/>
    </source>
</evidence>
<dbReference type="OMA" id="QLNRSWT"/>
<evidence type="ECO:0000256" key="2">
    <source>
        <dbReference type="ARBA" id="ARBA00009399"/>
    </source>
</evidence>
<evidence type="ECO:0000256" key="6">
    <source>
        <dbReference type="SAM" id="Phobius"/>
    </source>
</evidence>
<comment type="similarity">
    <text evidence="2">Belongs to the GtrA family.</text>
</comment>
<feature type="domain" description="GtrA/DPMS transmembrane" evidence="7">
    <location>
        <begin position="144"/>
        <end position="176"/>
    </location>
</feature>
<dbReference type="PANTHER" id="PTHR38459:SF1">
    <property type="entry name" value="PROPHAGE BACTOPRENOL-LINKED GLUCOSE TRANSLOCASE HOMOLOG"/>
    <property type="match status" value="1"/>
</dbReference>
<dbReference type="Proteomes" id="UP000480222">
    <property type="component" value="Unassembled WGS sequence"/>
</dbReference>
<gene>
    <name evidence="8" type="ORF">CIP107547_01157</name>
</gene>
<reference evidence="8 9" key="1">
    <citation type="submission" date="2020-02" db="EMBL/GenBank/DDBJ databases">
        <authorList>
            <person name="Brisse S."/>
        </authorList>
    </citation>
    <scope>NUCLEOTIDE SEQUENCE [LARGE SCALE GENOMIC DNA]</scope>
    <source>
        <strain evidence="8">CIP107547</strain>
    </source>
</reference>
<comment type="caution">
    <text evidence="8">The sequence shown here is derived from an EMBL/GenBank/DDBJ whole genome shotgun (WGS) entry which is preliminary data.</text>
</comment>
<keyword evidence="3 6" id="KW-0812">Transmembrane</keyword>
<keyword evidence="4 6" id="KW-1133">Transmembrane helix</keyword>
<dbReference type="InterPro" id="IPR007267">
    <property type="entry name" value="GtrA_DPMS_TM"/>
</dbReference>
<dbReference type="InterPro" id="IPR051401">
    <property type="entry name" value="GtrA_CellWall_Glycosyl"/>
</dbReference>
<evidence type="ECO:0000256" key="4">
    <source>
        <dbReference type="ARBA" id="ARBA00022989"/>
    </source>
</evidence>
<dbReference type="GeneID" id="29421869"/>
<accession>A0A0D6FVI9</accession>
<sequence>MTNRATDSVLGNLRQFIMFGLVGGSGTIVNLLVAVLSKKIAWWTAGISEHEPFFNLFGTAFHIRWYHVFMTIAFVVANTWNYQLNRMWTFKQAATLSWWRGFFLFFITGLGAFVVSQIMLTLLMNVESPLSLPTEIFDDSSGLRTKFYWANAISILVAMPVNFVINKLWTFRNPKVQVVAAADPH</sequence>
<comment type="subcellular location">
    <subcellularLocation>
        <location evidence="1">Membrane</location>
        <topology evidence="1">Multi-pass membrane protein</topology>
    </subcellularLocation>
</comment>
<evidence type="ECO:0000256" key="3">
    <source>
        <dbReference type="ARBA" id="ARBA00022692"/>
    </source>
</evidence>
<feature type="transmembrane region" description="Helical" evidence="6">
    <location>
        <begin position="146"/>
        <end position="165"/>
    </location>
</feature>
<evidence type="ECO:0000259" key="7">
    <source>
        <dbReference type="Pfam" id="PF04138"/>
    </source>
</evidence>
<dbReference type="Pfam" id="PF04138">
    <property type="entry name" value="GtrA_DPMS_TM"/>
    <property type="match status" value="2"/>
</dbReference>
<proteinExistence type="inferred from homology"/>
<name>A0A0D6FVI9_CORDP</name>
<keyword evidence="5 6" id="KW-0472">Membrane</keyword>